<organism evidence="4 5">
    <name type="scientific">Kribbella aluminosa</name>
    <dbReference type="NCBI Taxonomy" id="416017"/>
    <lineage>
        <taxon>Bacteria</taxon>
        <taxon>Bacillati</taxon>
        <taxon>Actinomycetota</taxon>
        <taxon>Actinomycetes</taxon>
        <taxon>Propionibacteriales</taxon>
        <taxon>Kribbellaceae</taxon>
        <taxon>Kribbella</taxon>
    </lineage>
</organism>
<comment type="caution">
    <text evidence="4">The sequence shown here is derived from an EMBL/GenBank/DDBJ whole genome shotgun (WGS) entry which is preliminary data.</text>
</comment>
<dbReference type="RefSeq" id="WP_209693539.1">
    <property type="nucleotide sequence ID" value="NZ_BAAAVU010000011.1"/>
</dbReference>
<evidence type="ECO:0000313" key="5">
    <source>
        <dbReference type="Proteomes" id="UP000755585"/>
    </source>
</evidence>
<sequence length="501" mass="52982">MLQTLGYNAAGQLASIDYGSGRVRTIGYDPYGRMNSDVLKAGSTSVSSIAYGYDADNNVTSKITAGVAGAGNNTYVYDQLGRLTSWTKGTSTTSYGWDADSNRTKITTTAGTKLASYDERNRLLDDGTSIYTYSPRGALLTQATTSTGSDGTTTTTTEAFSFDAFDRMITRSARDFTYDALDRPVQAGTARMRYDGFSNEVVSDGTQFFGRSVSDGLLAVGYDTTKRLVLADRHGDVFAGFDPADTTLSAGLPDSGTYDPFGNSTSATGLKYRVGYQGDWTDPRSGDVNQGARWYNPGTGTSTAATRSASQAAQPAPSSTSTPAATPSPTTTPTATAVSTRAAATASATTTGRSRLLPKRVGRVTTLPAIRRLRRRAAASRPTPALRRSARLQAAGRTAHRRRIQVRRTRRGAMAVVAGAVRRTADPTARPPVAGLNPRPHRSATPSASSTRRSRPNETRSTTTPKTRRTHPLAIPSAPAATHSAQPAPHSQPPSSPPATT</sequence>
<keyword evidence="1" id="KW-0677">Repeat</keyword>
<proteinExistence type="predicted"/>
<dbReference type="EMBL" id="JAGINT010000001">
    <property type="protein sequence ID" value="MBP2350493.1"/>
    <property type="molecule type" value="Genomic_DNA"/>
</dbReference>
<evidence type="ECO:0000313" key="4">
    <source>
        <dbReference type="EMBL" id="MBP2350493.1"/>
    </source>
</evidence>
<feature type="region of interest" description="Disordered" evidence="2">
    <location>
        <begin position="281"/>
        <end position="501"/>
    </location>
</feature>
<evidence type="ECO:0000256" key="1">
    <source>
        <dbReference type="ARBA" id="ARBA00022737"/>
    </source>
</evidence>
<protein>
    <submittedName>
        <fullName evidence="4">YD repeat-containing protein</fullName>
    </submittedName>
</protein>
<evidence type="ECO:0000259" key="3">
    <source>
        <dbReference type="Pfam" id="PF25023"/>
    </source>
</evidence>
<feature type="compositionally biased region" description="Basic residues" evidence="2">
    <location>
        <begin position="398"/>
        <end position="411"/>
    </location>
</feature>
<dbReference type="InterPro" id="IPR056823">
    <property type="entry name" value="TEN-like_YD-shell"/>
</dbReference>
<feature type="domain" description="Teneurin-like YD-shell" evidence="3">
    <location>
        <begin position="17"/>
        <end position="183"/>
    </location>
</feature>
<keyword evidence="5" id="KW-1185">Reference proteome</keyword>
<dbReference type="Pfam" id="PF25023">
    <property type="entry name" value="TEN_YD-shell"/>
    <property type="match status" value="1"/>
</dbReference>
<feature type="compositionally biased region" description="Pro residues" evidence="2">
    <location>
        <begin position="490"/>
        <end position="501"/>
    </location>
</feature>
<evidence type="ECO:0000256" key="2">
    <source>
        <dbReference type="SAM" id="MobiDB-lite"/>
    </source>
</evidence>
<feature type="compositionally biased region" description="Low complexity" evidence="2">
    <location>
        <begin position="412"/>
        <end position="422"/>
    </location>
</feature>
<accession>A0ABS4UFV9</accession>
<feature type="compositionally biased region" description="Low complexity" evidence="2">
    <location>
        <begin position="297"/>
        <end position="354"/>
    </location>
</feature>
<gene>
    <name evidence="4" type="ORF">JOF29_001576</name>
</gene>
<dbReference type="Proteomes" id="UP000755585">
    <property type="component" value="Unassembled WGS sequence"/>
</dbReference>
<reference evidence="4 5" key="1">
    <citation type="submission" date="2021-03" db="EMBL/GenBank/DDBJ databases">
        <title>Sequencing the genomes of 1000 actinobacteria strains.</title>
        <authorList>
            <person name="Klenk H.-P."/>
        </authorList>
    </citation>
    <scope>NUCLEOTIDE SEQUENCE [LARGE SCALE GENOMIC DNA]</scope>
    <source>
        <strain evidence="4 5">DSM 18824</strain>
    </source>
</reference>
<name>A0ABS4UFV9_9ACTN</name>
<dbReference type="Gene3D" id="2.180.10.10">
    <property type="entry name" value="RHS repeat-associated core"/>
    <property type="match status" value="1"/>
</dbReference>